<dbReference type="InterPro" id="IPR038978">
    <property type="entry name" value="MJ0935"/>
</dbReference>
<dbReference type="PANTHER" id="PTHR42198:SF1">
    <property type="entry name" value="INTEGRAL MEMBRANE PROTEIN"/>
    <property type="match status" value="1"/>
</dbReference>
<dbReference type="AlphaFoldDB" id="A0A429GQK2"/>
<feature type="transmembrane region" description="Helical" evidence="5">
    <location>
        <begin position="85"/>
        <end position="107"/>
    </location>
</feature>
<dbReference type="Proteomes" id="UP000316217">
    <property type="component" value="Unassembled WGS sequence"/>
</dbReference>
<dbReference type="PANTHER" id="PTHR42198">
    <property type="entry name" value="INTEGRAL MEMBRANE PROTEIN"/>
    <property type="match status" value="1"/>
</dbReference>
<proteinExistence type="predicted"/>
<dbReference type="GO" id="GO:0016020">
    <property type="term" value="C:membrane"/>
    <property type="evidence" value="ECO:0007669"/>
    <property type="project" value="UniProtKB-SubCell"/>
</dbReference>
<dbReference type="OrthoDB" id="84619at2157"/>
<comment type="subcellular location">
    <subcellularLocation>
        <location evidence="1">Membrane</location>
        <topology evidence="1">Multi-pass membrane protein</topology>
    </subcellularLocation>
</comment>
<evidence type="ECO:0000313" key="8">
    <source>
        <dbReference type="Proteomes" id="UP000277582"/>
    </source>
</evidence>
<dbReference type="InterPro" id="IPR002809">
    <property type="entry name" value="EMC3/TMCO1"/>
</dbReference>
<organism evidence="6 8">
    <name type="scientific">Candidatus Methanodesulfokora washburnensis</name>
    <dbReference type="NCBI Taxonomy" id="2478471"/>
    <lineage>
        <taxon>Archaea</taxon>
        <taxon>Thermoproteota</taxon>
        <taxon>Candidatus Korarchaeia</taxon>
        <taxon>Candidatus Korarchaeia incertae sedis</taxon>
        <taxon>Candidatus Methanodesulfokora</taxon>
    </lineage>
</organism>
<feature type="transmembrane region" description="Helical" evidence="5">
    <location>
        <begin position="136"/>
        <end position="154"/>
    </location>
</feature>
<dbReference type="Proteomes" id="UP000277582">
    <property type="component" value="Unassembled WGS sequence"/>
</dbReference>
<dbReference type="SMART" id="SM01415">
    <property type="entry name" value="DUF106"/>
    <property type="match status" value="1"/>
</dbReference>
<gene>
    <name evidence="6" type="ORF">D6D85_04385</name>
    <name evidence="7" type="ORF">EF810_02925</name>
</gene>
<evidence type="ECO:0000256" key="3">
    <source>
        <dbReference type="ARBA" id="ARBA00022989"/>
    </source>
</evidence>
<evidence type="ECO:0000256" key="2">
    <source>
        <dbReference type="ARBA" id="ARBA00022692"/>
    </source>
</evidence>
<dbReference type="RefSeq" id="WP_125670819.1">
    <property type="nucleotide sequence ID" value="NZ_RCOS01000062.1"/>
</dbReference>
<dbReference type="EMBL" id="RXII01000047">
    <property type="protein sequence ID" value="RZN62431.1"/>
    <property type="molecule type" value="Genomic_DNA"/>
</dbReference>
<feature type="transmembrane region" description="Helical" evidence="5">
    <location>
        <begin position="6"/>
        <end position="29"/>
    </location>
</feature>
<evidence type="ECO:0000313" key="7">
    <source>
        <dbReference type="EMBL" id="RZN62431.1"/>
    </source>
</evidence>
<keyword evidence="3 5" id="KW-1133">Transmembrane helix</keyword>
<keyword evidence="4 5" id="KW-0472">Membrane</keyword>
<keyword evidence="2 5" id="KW-0812">Transmembrane</keyword>
<accession>A0A429GQK2</accession>
<comment type="caution">
    <text evidence="6">The sequence shown here is derived from an EMBL/GenBank/DDBJ whole genome shotgun (WGS) entry which is preliminary data.</text>
</comment>
<evidence type="ECO:0000256" key="5">
    <source>
        <dbReference type="SAM" id="Phobius"/>
    </source>
</evidence>
<dbReference type="Pfam" id="PF01956">
    <property type="entry name" value="EMC3_TMCO1"/>
    <property type="match status" value="1"/>
</dbReference>
<evidence type="ECO:0000256" key="1">
    <source>
        <dbReference type="ARBA" id="ARBA00004141"/>
    </source>
</evidence>
<reference evidence="6 8" key="1">
    <citation type="submission" date="2018-10" db="EMBL/GenBank/DDBJ databases">
        <title>Co-occurring genomic capacity for anaerobic methane metabolism and dissimilatory sulfite reduction discovered in the Korarchaeota.</title>
        <authorList>
            <person name="Mckay L.J."/>
            <person name="Dlakic M."/>
            <person name="Fields M.W."/>
            <person name="Delmont T.O."/>
            <person name="Eren A.M."/>
            <person name="Jay Z.J."/>
            <person name="Klingelsmith K.B."/>
            <person name="Rusch D.B."/>
            <person name="Inskeep W.P."/>
        </authorList>
    </citation>
    <scope>NUCLEOTIDE SEQUENCE [LARGE SCALE GENOMIC DNA]</scope>
    <source>
        <strain evidence="6 8">MDKW</strain>
    </source>
</reference>
<evidence type="ECO:0000313" key="9">
    <source>
        <dbReference type="Proteomes" id="UP000316217"/>
    </source>
</evidence>
<sequence>MNILLIPPYSIVFIITLAFLLTLITNIISKKRIDYDKMRQYQKVIKEYTDLQKEFLRTGDKKLEKKLGKMKYQYKTAQSEMMRMSFIPTMYTIIPIMIIFILLGGFYSEIPFIRLPIGLPYVMDFFHGRSVFGNDVLGYFGVYVLASFFFSTIIQKIMKTSPTQ</sequence>
<name>A0A429GQK2_9CREN</name>
<dbReference type="EMBL" id="RCOS01000062">
    <property type="protein sequence ID" value="RSN76196.1"/>
    <property type="molecule type" value="Genomic_DNA"/>
</dbReference>
<keyword evidence="8" id="KW-1185">Reference proteome</keyword>
<protein>
    <submittedName>
        <fullName evidence="6">DUF106 domain-containing protein</fullName>
    </submittedName>
</protein>
<evidence type="ECO:0000256" key="4">
    <source>
        <dbReference type="ARBA" id="ARBA00023136"/>
    </source>
</evidence>
<reference evidence="7 9" key="2">
    <citation type="journal article" date="2019" name="Nat. Microbiol.">
        <title>Wide diversity of methane and short-chain alkane metabolisms in uncultured archaea.</title>
        <authorList>
            <person name="Borrel G."/>
            <person name="Adam P.S."/>
            <person name="McKay L.J."/>
            <person name="Chen L.X."/>
            <person name="Sierra-Garcia I.N."/>
            <person name="Sieber C.M."/>
            <person name="Letourneur Q."/>
            <person name="Ghozlane A."/>
            <person name="Andersen G.L."/>
            <person name="Li W.J."/>
            <person name="Hallam S.J."/>
            <person name="Muyzer G."/>
            <person name="de Oliveira V.M."/>
            <person name="Inskeep W.P."/>
            <person name="Banfield J.F."/>
            <person name="Gribaldo S."/>
        </authorList>
    </citation>
    <scope>NUCLEOTIDE SEQUENCE [LARGE SCALE GENOMIC DNA]</scope>
    <source>
        <strain evidence="7">NM4</strain>
    </source>
</reference>
<evidence type="ECO:0000313" key="6">
    <source>
        <dbReference type="EMBL" id="RSN76196.1"/>
    </source>
</evidence>